<dbReference type="Proteomes" id="UP000226712">
    <property type="component" value="Unassembled WGS sequence"/>
</dbReference>
<dbReference type="SMART" id="SM01402">
    <property type="entry name" value="Ribosomal_S27"/>
    <property type="match status" value="1"/>
</dbReference>
<dbReference type="SUPFAM" id="SSF57829">
    <property type="entry name" value="Zn-binding ribosomal proteins"/>
    <property type="match status" value="1"/>
</dbReference>
<evidence type="ECO:0000256" key="6">
    <source>
        <dbReference type="HAMAP-Rule" id="MF_00777"/>
    </source>
</evidence>
<dbReference type="GO" id="GO:0008270">
    <property type="term" value="F:zinc ion binding"/>
    <property type="evidence" value="ECO:0007669"/>
    <property type="project" value="UniProtKB-UniRule"/>
</dbReference>
<dbReference type="HAMAP" id="MF_00777">
    <property type="entry name" value="Ribosomal_eS31"/>
    <property type="match status" value="1"/>
</dbReference>
<feature type="binding site" evidence="6">
    <location>
        <position position="42"/>
    </location>
    <ligand>
        <name>Zn(2+)</name>
        <dbReference type="ChEBI" id="CHEBI:29105"/>
    </ligand>
</feature>
<evidence type="ECO:0000256" key="4">
    <source>
        <dbReference type="ARBA" id="ARBA00022980"/>
    </source>
</evidence>
<keyword evidence="1 6" id="KW-0479">Metal-binding</keyword>
<keyword evidence="3 6" id="KW-0862">Zinc</keyword>
<dbReference type="GO" id="GO:1990904">
    <property type="term" value="C:ribonucleoprotein complex"/>
    <property type="evidence" value="ECO:0007669"/>
    <property type="project" value="UniProtKB-KW"/>
</dbReference>
<evidence type="ECO:0000313" key="9">
    <source>
        <dbReference type="Proteomes" id="UP000226712"/>
    </source>
</evidence>
<comment type="similarity">
    <text evidence="6">Belongs to the eukaryotic ribosomal protein eS31 family.</text>
</comment>
<dbReference type="Gene3D" id="6.20.50.180">
    <property type="match status" value="1"/>
</dbReference>
<evidence type="ECO:0000256" key="3">
    <source>
        <dbReference type="ARBA" id="ARBA00022833"/>
    </source>
</evidence>
<keyword evidence="4 6" id="KW-0689">Ribosomal protein</keyword>
<feature type="binding site" evidence="6">
    <location>
        <position position="39"/>
    </location>
    <ligand>
        <name>Zn(2+)</name>
        <dbReference type="ChEBI" id="CHEBI:29105"/>
    </ligand>
</feature>
<comment type="subunit">
    <text evidence="6">Part of the 30S ribosomal subunit.</text>
</comment>
<dbReference type="AlphaFoldDB" id="A0A2D6LPF3"/>
<gene>
    <name evidence="6" type="primary">rps27ae</name>
    <name evidence="8" type="ORF">CL944_00770</name>
</gene>
<feature type="binding site" evidence="6">
    <location>
        <position position="21"/>
    </location>
    <ligand>
        <name>Zn(2+)</name>
        <dbReference type="ChEBI" id="CHEBI:29105"/>
    </ligand>
</feature>
<keyword evidence="5 6" id="KW-0687">Ribonucleoprotein</keyword>
<dbReference type="NCBIfam" id="NF001669">
    <property type="entry name" value="PRK00432.1"/>
    <property type="match status" value="1"/>
</dbReference>
<protein>
    <recommendedName>
        <fullName evidence="6">Small ribosomal subunit protein eS31</fullName>
    </recommendedName>
</protein>
<evidence type="ECO:0000256" key="2">
    <source>
        <dbReference type="ARBA" id="ARBA00022771"/>
    </source>
</evidence>
<reference evidence="9" key="1">
    <citation type="submission" date="2017-09" db="EMBL/GenBank/DDBJ databases">
        <title>The Reconstruction of 2,631 Draft Metagenome-Assembled Genomes from the Global Oceans.</title>
        <authorList>
            <person name="Tully B.J."/>
            <person name="Graham E.D."/>
            <person name="Heidelberg J.F."/>
        </authorList>
    </citation>
    <scope>NUCLEOTIDE SEQUENCE [LARGE SCALE GENOMIC DNA]</scope>
</reference>
<feature type="domain" description="Small ribosomal subunit protein eS31" evidence="7">
    <location>
        <begin position="4"/>
        <end position="45"/>
    </location>
</feature>
<dbReference type="InterPro" id="IPR022845">
    <property type="entry name" value="Ribosomal_eS31_arc"/>
</dbReference>
<comment type="caution">
    <text evidence="8">The sequence shown here is derived from an EMBL/GenBank/DDBJ whole genome shotgun (WGS) entry which is preliminary data.</text>
</comment>
<accession>A0A2D6LPF3</accession>
<dbReference type="GO" id="GO:0006412">
    <property type="term" value="P:translation"/>
    <property type="evidence" value="ECO:0007669"/>
    <property type="project" value="UniProtKB-UniRule"/>
</dbReference>
<dbReference type="GO" id="GO:0005840">
    <property type="term" value="C:ribosome"/>
    <property type="evidence" value="ECO:0007669"/>
    <property type="project" value="UniProtKB-KW"/>
</dbReference>
<dbReference type="GO" id="GO:0003735">
    <property type="term" value="F:structural constituent of ribosome"/>
    <property type="evidence" value="ECO:0007669"/>
    <property type="project" value="InterPro"/>
</dbReference>
<dbReference type="InterPro" id="IPR002906">
    <property type="entry name" value="Ribosomal_eS31"/>
</dbReference>
<evidence type="ECO:0000256" key="5">
    <source>
        <dbReference type="ARBA" id="ARBA00023274"/>
    </source>
</evidence>
<sequence length="48" mass="5424">MKKGETAYKIEGDKVIRKKTCPKCGAGVFMAEHEKRTHCGKCGFTEYK</sequence>
<dbReference type="EMBL" id="NZBD01000004">
    <property type="protein sequence ID" value="MAG17988.1"/>
    <property type="molecule type" value="Genomic_DNA"/>
</dbReference>
<dbReference type="InterPro" id="IPR011332">
    <property type="entry name" value="Ribosomal_zn-bd"/>
</dbReference>
<feature type="binding site" evidence="6">
    <location>
        <position position="24"/>
    </location>
    <ligand>
        <name>Zn(2+)</name>
        <dbReference type="ChEBI" id="CHEBI:29105"/>
    </ligand>
</feature>
<proteinExistence type="inferred from homology"/>
<organism evidence="8 9">
    <name type="scientific">Candidatus Iainarchaeum sp</name>
    <dbReference type="NCBI Taxonomy" id="3101447"/>
    <lineage>
        <taxon>Archaea</taxon>
        <taxon>Candidatus Iainarchaeota</taxon>
        <taxon>Candidatus Iainarchaeia</taxon>
        <taxon>Candidatus Iainarchaeales</taxon>
        <taxon>Candidatus Iainarchaeaceae</taxon>
        <taxon>Candidatus Iainarchaeum</taxon>
    </lineage>
</organism>
<comment type="cofactor">
    <cofactor evidence="6">
        <name>Zn(2+)</name>
        <dbReference type="ChEBI" id="CHEBI:29105"/>
    </cofactor>
    <text evidence="6">Binds 1 zinc ion per subunit.</text>
</comment>
<dbReference type="Pfam" id="PF01599">
    <property type="entry name" value="Ribosomal_S27"/>
    <property type="match status" value="1"/>
</dbReference>
<evidence type="ECO:0000259" key="7">
    <source>
        <dbReference type="SMART" id="SM01402"/>
    </source>
</evidence>
<name>A0A2D6LPF3_9ARCH</name>
<evidence type="ECO:0000256" key="1">
    <source>
        <dbReference type="ARBA" id="ARBA00022723"/>
    </source>
</evidence>
<comment type="caution">
    <text evidence="6">Lacks conserved residue(s) required for the propagation of feature annotation.</text>
</comment>
<keyword evidence="2 6" id="KW-0863">Zinc-finger</keyword>
<evidence type="ECO:0000313" key="8">
    <source>
        <dbReference type="EMBL" id="MAG17988.1"/>
    </source>
</evidence>